<keyword evidence="6 9" id="KW-1133">Transmembrane helix</keyword>
<accession>A0A023B7Q1</accession>
<feature type="transmembrane region" description="Helical" evidence="9">
    <location>
        <begin position="449"/>
        <end position="467"/>
    </location>
</feature>
<name>A0A023B7Q1_GRENI</name>
<keyword evidence="5 9" id="KW-0812">Transmembrane</keyword>
<dbReference type="GO" id="GO:0005886">
    <property type="term" value="C:plasma membrane"/>
    <property type="evidence" value="ECO:0007669"/>
    <property type="project" value="UniProtKB-SubCell"/>
</dbReference>
<feature type="transmembrane region" description="Helical" evidence="9">
    <location>
        <begin position="48"/>
        <end position="73"/>
    </location>
</feature>
<reference evidence="10" key="1">
    <citation type="submission" date="2013-12" db="EMBL/GenBank/DDBJ databases">
        <authorList>
            <person name="Omoto C.K."/>
            <person name="Sibley D."/>
            <person name="Venepally P."/>
            <person name="Hadjithomas M."/>
            <person name="Karamycheva S."/>
            <person name="Brunk B."/>
            <person name="Roos D."/>
            <person name="Caler E."/>
            <person name="Lorenzi H."/>
        </authorList>
    </citation>
    <scope>NUCLEOTIDE SEQUENCE</scope>
</reference>
<feature type="transmembrane region" description="Helical" evidence="9">
    <location>
        <begin position="479"/>
        <end position="497"/>
    </location>
</feature>
<evidence type="ECO:0000256" key="2">
    <source>
        <dbReference type="ARBA" id="ARBA00022448"/>
    </source>
</evidence>
<gene>
    <name evidence="10" type="ORF">GNI_066990</name>
</gene>
<evidence type="ECO:0000256" key="8">
    <source>
        <dbReference type="SAM" id="MobiDB-lite"/>
    </source>
</evidence>
<keyword evidence="3" id="KW-1003">Cell membrane</keyword>
<evidence type="ECO:0000256" key="7">
    <source>
        <dbReference type="ARBA" id="ARBA00023136"/>
    </source>
</evidence>
<evidence type="ECO:0000256" key="6">
    <source>
        <dbReference type="ARBA" id="ARBA00022989"/>
    </source>
</evidence>
<dbReference type="OrthoDB" id="8335971at2759"/>
<feature type="transmembrane region" description="Helical" evidence="9">
    <location>
        <begin position="598"/>
        <end position="624"/>
    </location>
</feature>
<evidence type="ECO:0000313" key="10">
    <source>
        <dbReference type="EMBL" id="EZG67656.1"/>
    </source>
</evidence>
<feature type="transmembrane region" description="Helical" evidence="9">
    <location>
        <begin position="395"/>
        <end position="417"/>
    </location>
</feature>
<comment type="caution">
    <text evidence="10">The sequence shown here is derived from an EMBL/GenBank/DDBJ whole genome shotgun (WGS) entry which is preliminary data.</text>
</comment>
<proteinExistence type="predicted"/>
<keyword evidence="11" id="KW-1185">Reference proteome</keyword>
<dbReference type="RefSeq" id="XP_011130174.1">
    <property type="nucleotide sequence ID" value="XM_011131872.1"/>
</dbReference>
<sequence length="629" mass="68598">MDDDGAMYTDLTRTDWSEAKKLGFTVTEFLLILCAVLLGQYMRGIGHTFVYMFAILFFALAFQMRFYAFGTYINGYTVSLSDLSVYDIRGLDYFSVYIFNWVATLSAGAVVQASGGFLVFEKLLVSIFRNKARLLMPLGASLIGVFCAGVCGTDAVIVLFIAPFVNAAKILGQRPSKALSGLIVSGIIGAACSPLNAAVHSLWIRSFLMNEEMVSFATGCWVNIPAAIVGAIVAGGVATFMGRDLKSSKTFHRRLEEGLVCRPGSQQSMYFPVGSVLRNSRGELESSGGQMSHRSNASQHRKTKLQTAFSLESRLSAGDFVFTEVAPKEGSFVDINDRIARRGEPSSAGPVSAAPTSGAETVGPRSYLLEGSMMVSYSCAYRTHEQYRPVKYTKITAWVSVGLYITACVFAFIWAVLRSTPQRYSTNESSQAGFYPDNIVHLSWSPPQVFVYAVSVMAISLVTMLANRLPSCQVERSSVIRFGFIGFISSLAFYVLGTCWLADWPEFVHDIIQQGEDPTKDNHPWTRIFWIFIMAIFTGDSAVAHRMIAPLVTWNNSKLVEWIASSVAMGASSIVLPTNGNMIAASEIDDTGSTRMGLFLFDHVFIVPGLCGVAAAWGIAYALAHALVG</sequence>
<dbReference type="GO" id="GO:0015556">
    <property type="term" value="F:C4-dicarboxylate transmembrane transporter activity"/>
    <property type="evidence" value="ECO:0007669"/>
    <property type="project" value="InterPro"/>
</dbReference>
<keyword evidence="7 9" id="KW-0472">Membrane</keyword>
<dbReference type="Pfam" id="PF03605">
    <property type="entry name" value="DcuA_DcuB"/>
    <property type="match status" value="1"/>
</dbReference>
<evidence type="ECO:0000256" key="3">
    <source>
        <dbReference type="ARBA" id="ARBA00022475"/>
    </source>
</evidence>
<dbReference type="Proteomes" id="UP000019763">
    <property type="component" value="Unassembled WGS sequence"/>
</dbReference>
<feature type="transmembrane region" description="Helical" evidence="9">
    <location>
        <begin position="178"/>
        <end position="204"/>
    </location>
</feature>
<keyword evidence="4" id="KW-0997">Cell inner membrane</keyword>
<feature type="transmembrane region" description="Helical" evidence="9">
    <location>
        <begin position="94"/>
        <end position="120"/>
    </location>
</feature>
<feature type="transmembrane region" description="Helical" evidence="9">
    <location>
        <begin position="528"/>
        <end position="547"/>
    </location>
</feature>
<feature type="region of interest" description="Disordered" evidence="8">
    <location>
        <begin position="282"/>
        <end position="303"/>
    </location>
</feature>
<dbReference type="GeneID" id="22912459"/>
<evidence type="ECO:0000256" key="4">
    <source>
        <dbReference type="ARBA" id="ARBA00022519"/>
    </source>
</evidence>
<dbReference type="InterPro" id="IPR004668">
    <property type="entry name" value="Anaer_Dcu_memb_transpt"/>
</dbReference>
<dbReference type="EMBL" id="AFNH02000504">
    <property type="protein sequence ID" value="EZG67656.1"/>
    <property type="molecule type" value="Genomic_DNA"/>
</dbReference>
<evidence type="ECO:0000256" key="1">
    <source>
        <dbReference type="ARBA" id="ARBA00004429"/>
    </source>
</evidence>
<feature type="compositionally biased region" description="Polar residues" evidence="8">
    <location>
        <begin position="287"/>
        <end position="298"/>
    </location>
</feature>
<evidence type="ECO:0000256" key="9">
    <source>
        <dbReference type="SAM" id="Phobius"/>
    </source>
</evidence>
<comment type="subcellular location">
    <subcellularLocation>
        <location evidence="1">Cell inner membrane</location>
        <topology evidence="1">Multi-pass membrane protein</topology>
    </subcellularLocation>
</comment>
<organism evidence="10 11">
    <name type="scientific">Gregarina niphandrodes</name>
    <name type="common">Septate eugregarine</name>
    <dbReference type="NCBI Taxonomy" id="110365"/>
    <lineage>
        <taxon>Eukaryota</taxon>
        <taxon>Sar</taxon>
        <taxon>Alveolata</taxon>
        <taxon>Apicomplexa</taxon>
        <taxon>Conoidasida</taxon>
        <taxon>Gregarinasina</taxon>
        <taxon>Eugregarinorida</taxon>
        <taxon>Gregarinidae</taxon>
        <taxon>Gregarina</taxon>
    </lineage>
</organism>
<dbReference type="PANTHER" id="PTHR36106">
    <property type="entry name" value="ANAEROBIC C4-DICARBOXYLATE TRANSPORTER DCUB"/>
    <property type="match status" value="1"/>
</dbReference>
<feature type="transmembrane region" description="Helical" evidence="9">
    <location>
        <begin position="140"/>
        <end position="166"/>
    </location>
</feature>
<keyword evidence="2" id="KW-0813">Transport</keyword>
<protein>
    <submittedName>
        <fullName evidence="10">Anaerobic C4-dicarboxylate transporter</fullName>
    </submittedName>
</protein>
<dbReference type="VEuPathDB" id="CryptoDB:GNI_066990"/>
<feature type="transmembrane region" description="Helical" evidence="9">
    <location>
        <begin position="224"/>
        <end position="245"/>
    </location>
</feature>
<feature type="transmembrane region" description="Helical" evidence="9">
    <location>
        <begin position="559"/>
        <end position="578"/>
    </location>
</feature>
<dbReference type="AlphaFoldDB" id="A0A023B7Q1"/>
<evidence type="ECO:0000256" key="5">
    <source>
        <dbReference type="ARBA" id="ARBA00022692"/>
    </source>
</evidence>
<dbReference type="PANTHER" id="PTHR36106:SF2">
    <property type="entry name" value="C4-DICARBOXYLATE TRANSPORTER DCUA"/>
    <property type="match status" value="1"/>
</dbReference>
<feature type="transmembrane region" description="Helical" evidence="9">
    <location>
        <begin position="22"/>
        <end position="42"/>
    </location>
</feature>
<evidence type="ECO:0000313" key="11">
    <source>
        <dbReference type="Proteomes" id="UP000019763"/>
    </source>
</evidence>